<feature type="coiled-coil region" evidence="12">
    <location>
        <begin position="725"/>
        <end position="759"/>
    </location>
</feature>
<dbReference type="AlphaFoldDB" id="F0V2H1"/>
<sequence>MSESFFNKEEIKEQSIEKLKELGWEIKNFSELRWEDSRNPILISELKLALKKINSGIREEQIQEVQKKLQESIKIKHFSLKNHEKKYKLIKNGFSYDGESQEKIKIIDFENPENNLFTVVPDFEISSSNEEYFWEKYKPDLVCFVNGLPLIFFSIGESNHTPLKEIYLENYKKIFFEKTPQLFLFNAFSVITNGKESKIGAVGNRFEFFHDWHRLNEKDEGKRDILTLLEGICNKKNLLDFFENFTIFLKEEDEEGERAEEKIVKIIARNHQFLGVNKAFESFLKREENEGKIGTFWHTQGSGKSFSILFFAEKIIRKSEKGKIPLFLIITDRKDLERQIFRTFKSCGVLDGGVDGHVISNDMKLNSYEIKRAKKYLFCLVHKFNRNKATSEIDTGGKEVVIIADEAHRTQYGDMASLMYKSFPKSSRIGFTGTPLLVENEKTARYFGNYVSKYDFGKAMDDGVTIPIVFESRGCQIEENKNFQNGSDISGASEEKIPKEWMNNESNLRILKKRLKNNARDFVDYFSKRFIYKDPTIKDPIIRKGMYICSYKETCILMHNFVSHYWQEKIKTLEEKKSTLTKKREIDRIEKIIFEMKRTEMKVVISNWGDIDLDELKNLYGQQIEIPWNREGERGVEERFKDRDDPFRVVFVVAMWLTGFDVKPLTFLFIDKVLRDHTLMQAIARVNRVDKGKPKGFIVDYVGCIQHLKDSLKKYGGDFSGERIIKEKKEIFEKIKLKIEELEKSLRRISISIQEHLEKVKREGEVKTREFLKEFKEKICESIGKKRFNLEYSKIEEEISGICEYELPLDVFDKWLVIKKIYKKINEGSFLEGEDSSLPKIFGAQKHLDGKIDFKDNERHFQLEVHDFAEHIKKDSIEENDEDNTKLERREFNNSNYSSPKSTNAFPNEQQNNVDVFEKFSNLITKLNEGFEKPEGFEVRRQDDDLEEENQWVEWNEEQLEKDEDEETKIVFDEKNKEISKSLEGGRKVNKEIEVNYVEKSSRKKIIFQKKRKLVKK</sequence>
<dbReference type="RefSeq" id="WP_013609450.1">
    <property type="nucleotide sequence ID" value="NC_015153.1"/>
</dbReference>
<feature type="compositionally biased region" description="Polar residues" evidence="13">
    <location>
        <begin position="893"/>
        <end position="910"/>
    </location>
</feature>
<keyword evidence="12" id="KW-0175">Coiled coil</keyword>
<dbReference type="InterPro" id="IPR051268">
    <property type="entry name" value="Type-I_R_enzyme_R_subunit"/>
</dbReference>
<evidence type="ECO:0000256" key="1">
    <source>
        <dbReference type="ARBA" id="ARBA00000851"/>
    </source>
</evidence>
<keyword evidence="9 11" id="KW-0067">ATP-binding</keyword>
<dbReference type="Pfam" id="PF22679">
    <property type="entry name" value="T1R_D3-like"/>
    <property type="match status" value="1"/>
</dbReference>
<dbReference type="GO" id="GO:0009307">
    <property type="term" value="P:DNA restriction-modification system"/>
    <property type="evidence" value="ECO:0007669"/>
    <property type="project" value="UniProtKB-KW"/>
</dbReference>
<name>F0V2H1_MYCS3</name>
<keyword evidence="7 15" id="KW-0255">Endonuclease</keyword>
<dbReference type="InterPro" id="IPR055180">
    <property type="entry name" value="HsdR_RecA-like_helicase_dom_2"/>
</dbReference>
<dbReference type="REBASE" id="34150">
    <property type="entry name" value="R2.Msu3806ORF7530P"/>
</dbReference>
<dbReference type="HOGENOM" id="CLU_005762_1_1_14"/>
<evidence type="ECO:0000256" key="12">
    <source>
        <dbReference type="SAM" id="Coils"/>
    </source>
</evidence>
<dbReference type="GO" id="GO:0009035">
    <property type="term" value="F:type I site-specific deoxyribonuclease activity"/>
    <property type="evidence" value="ECO:0007669"/>
    <property type="project" value="UniProtKB-EC"/>
</dbReference>
<gene>
    <name evidence="15" type="ORF">MSUIS_07590</name>
</gene>
<feature type="compositionally biased region" description="Basic and acidic residues" evidence="13">
    <location>
        <begin position="874"/>
        <end position="892"/>
    </location>
</feature>
<evidence type="ECO:0000256" key="5">
    <source>
        <dbReference type="ARBA" id="ARBA00022741"/>
    </source>
</evidence>
<organism evidence="15 16">
    <name type="scientific">Mycoplasma suis (strain KI_3806)</name>
    <dbReference type="NCBI Taxonomy" id="708248"/>
    <lineage>
        <taxon>Bacteria</taxon>
        <taxon>Bacillati</taxon>
        <taxon>Mycoplasmatota</taxon>
        <taxon>Mollicutes</taxon>
        <taxon>Mycoplasmataceae</taxon>
        <taxon>Mycoplasma</taxon>
    </lineage>
</organism>
<comment type="function">
    <text evidence="11">Subunit R is required for both nuclease and ATPase activities, but not for modification.</text>
</comment>
<evidence type="ECO:0000313" key="15">
    <source>
        <dbReference type="EMBL" id="CBZ40852.1"/>
    </source>
</evidence>
<dbReference type="InterPro" id="IPR027417">
    <property type="entry name" value="P-loop_NTPase"/>
</dbReference>
<accession>F0V2H1</accession>
<proteinExistence type="inferred from homology"/>
<dbReference type="EMBL" id="FQ790233">
    <property type="protein sequence ID" value="CBZ40852.1"/>
    <property type="molecule type" value="Genomic_DNA"/>
</dbReference>
<comment type="catalytic activity">
    <reaction evidence="1 11">
        <text>Endonucleolytic cleavage of DNA to give random double-stranded fragments with terminal 5'-phosphates, ATP is simultaneously hydrolyzed.</text>
        <dbReference type="EC" id="3.1.21.3"/>
    </reaction>
</comment>
<dbReference type="PANTHER" id="PTHR30195">
    <property type="entry name" value="TYPE I SITE-SPECIFIC DEOXYRIBONUCLEASE PROTEIN SUBUNIT M AND R"/>
    <property type="match status" value="1"/>
</dbReference>
<comment type="subunit">
    <text evidence="3 11">The type I restriction/modification system is composed of three polypeptides R, M and S.</text>
</comment>
<dbReference type="EC" id="3.1.21.3" evidence="11"/>
<dbReference type="InterPro" id="IPR007409">
    <property type="entry name" value="Restrct_endonuc_type1_HsdR_N"/>
</dbReference>
<dbReference type="CDD" id="cd22332">
    <property type="entry name" value="HsdR_N"/>
    <property type="match status" value="1"/>
</dbReference>
<dbReference type="Gene3D" id="3.90.1570.50">
    <property type="match status" value="1"/>
</dbReference>
<dbReference type="GO" id="GO:0005524">
    <property type="term" value="F:ATP binding"/>
    <property type="evidence" value="ECO:0007669"/>
    <property type="project" value="UniProtKB-KW"/>
</dbReference>
<evidence type="ECO:0000256" key="9">
    <source>
        <dbReference type="ARBA" id="ARBA00022840"/>
    </source>
</evidence>
<keyword evidence="10 11" id="KW-0238">DNA-binding</keyword>
<feature type="domain" description="Helicase ATP-binding" evidence="14">
    <location>
        <begin position="285"/>
        <end position="453"/>
    </location>
</feature>
<keyword evidence="8 11" id="KW-0378">Hydrolase</keyword>
<dbReference type="Pfam" id="PF04313">
    <property type="entry name" value="HSDR_N"/>
    <property type="match status" value="1"/>
</dbReference>
<protein>
    <recommendedName>
        <fullName evidence="11">Type I restriction enzyme endonuclease subunit</fullName>
        <shortName evidence="11">R protein</shortName>
        <ecNumber evidence="11">3.1.21.3</ecNumber>
    </recommendedName>
</protein>
<evidence type="ECO:0000256" key="10">
    <source>
        <dbReference type="ARBA" id="ARBA00023125"/>
    </source>
</evidence>
<dbReference type="NCBIfam" id="TIGR00348">
    <property type="entry name" value="hsdR"/>
    <property type="match status" value="1"/>
</dbReference>
<dbReference type="Gene3D" id="3.40.50.300">
    <property type="entry name" value="P-loop containing nucleotide triphosphate hydrolases"/>
    <property type="match status" value="2"/>
</dbReference>
<keyword evidence="6 11" id="KW-0680">Restriction system</keyword>
<dbReference type="InterPro" id="IPR014001">
    <property type="entry name" value="Helicase_ATP-bd"/>
</dbReference>
<feature type="region of interest" description="Disordered" evidence="13">
    <location>
        <begin position="874"/>
        <end position="910"/>
    </location>
</feature>
<dbReference type="PANTHER" id="PTHR30195:SF15">
    <property type="entry name" value="TYPE I RESTRICTION ENZYME HINDI ENDONUCLEASE SUBUNIT"/>
    <property type="match status" value="1"/>
</dbReference>
<dbReference type="CDD" id="cd18800">
    <property type="entry name" value="SF2_C_EcoR124I-like"/>
    <property type="match status" value="1"/>
</dbReference>
<dbReference type="Proteomes" id="UP000008645">
    <property type="component" value="Chromosome"/>
</dbReference>
<dbReference type="SUPFAM" id="SSF52540">
    <property type="entry name" value="P-loop containing nucleoside triphosphate hydrolases"/>
    <property type="match status" value="1"/>
</dbReference>
<keyword evidence="4" id="KW-0540">Nuclease</keyword>
<dbReference type="KEGG" id="msk:MSUIS_07590"/>
<evidence type="ECO:0000256" key="11">
    <source>
        <dbReference type="RuleBase" id="RU364115"/>
    </source>
</evidence>
<dbReference type="InterPro" id="IPR004473">
    <property type="entry name" value="Restrct_endonuc_typeI_HsdR"/>
</dbReference>
<evidence type="ECO:0000259" key="14">
    <source>
        <dbReference type="PROSITE" id="PS51192"/>
    </source>
</evidence>
<dbReference type="OrthoDB" id="9758243at2"/>
<evidence type="ECO:0000256" key="3">
    <source>
        <dbReference type="ARBA" id="ARBA00011296"/>
    </source>
</evidence>
<evidence type="ECO:0000256" key="6">
    <source>
        <dbReference type="ARBA" id="ARBA00022747"/>
    </source>
</evidence>
<reference evidence="15 16" key="1">
    <citation type="journal article" date="2011" name="J. Bacteriol.">
        <title>Complete genome sequence of the hemotrophic Mycoplasma suis strain KI3806.</title>
        <authorList>
            <person name="Oehlerking J."/>
            <person name="Kube M."/>
            <person name="Felder K.M."/>
            <person name="Matter D."/>
            <person name="Wittenbrink M.M."/>
            <person name="Schwarzenbach S."/>
            <person name="Kramer M.M."/>
            <person name="Hoelzle K."/>
            <person name="Hoelzle L.E."/>
        </authorList>
    </citation>
    <scope>NUCLEOTIDE SEQUENCE [LARGE SCALE GENOMIC DNA]</scope>
    <source>
        <strain evidence="16">KI_3806</strain>
    </source>
</reference>
<dbReference type="SMART" id="SM00487">
    <property type="entry name" value="DEXDc"/>
    <property type="match status" value="1"/>
</dbReference>
<evidence type="ECO:0000256" key="13">
    <source>
        <dbReference type="SAM" id="MobiDB-lite"/>
    </source>
</evidence>
<evidence type="ECO:0000256" key="8">
    <source>
        <dbReference type="ARBA" id="ARBA00022801"/>
    </source>
</evidence>
<keyword evidence="5 11" id="KW-0547">Nucleotide-binding</keyword>
<dbReference type="GO" id="GO:0003677">
    <property type="term" value="F:DNA binding"/>
    <property type="evidence" value="ECO:0007669"/>
    <property type="project" value="UniProtKB-KW"/>
</dbReference>
<evidence type="ECO:0000256" key="7">
    <source>
        <dbReference type="ARBA" id="ARBA00022759"/>
    </source>
</evidence>
<comment type="similarity">
    <text evidence="2 11">Belongs to the HsdR family.</text>
</comment>
<evidence type="ECO:0000256" key="4">
    <source>
        <dbReference type="ARBA" id="ARBA00022722"/>
    </source>
</evidence>
<dbReference type="PROSITE" id="PS51192">
    <property type="entry name" value="HELICASE_ATP_BIND_1"/>
    <property type="match status" value="1"/>
</dbReference>
<evidence type="ECO:0000256" key="2">
    <source>
        <dbReference type="ARBA" id="ARBA00008598"/>
    </source>
</evidence>
<evidence type="ECO:0000313" key="16">
    <source>
        <dbReference type="Proteomes" id="UP000008645"/>
    </source>
</evidence>
<dbReference type="Pfam" id="PF18766">
    <property type="entry name" value="SWI2_SNF2"/>
    <property type="match status" value="1"/>
</dbReference>
<dbReference type="InterPro" id="IPR040980">
    <property type="entry name" value="SWI2_SNF2"/>
</dbReference>